<sequence>MTLPLVSVLVTLSPGVQCATISGSSSNAIASQTQSATLTATSVPVAVDPCGPSVPDPRVINSCSNSDNSFLSNTTTGGPEPYAVQCLSNRTALDTVFNQDNCIALIPLICARMTDDTASAPYTQNKWIWFNTQGCSMGYWLPGPYQGTNSAGQKVTVKPARITDEGGCEIEIFESMFDVCFDSDEYDMATVNLAELPSVTGTGAPAPGGSAPGYPSYIIAPQQVGGCEDTYCYNADSVRVACNCF</sequence>
<evidence type="ECO:0000256" key="1">
    <source>
        <dbReference type="SAM" id="SignalP"/>
    </source>
</evidence>
<name>A0A8H3EZA0_9LECA</name>
<reference evidence="2" key="1">
    <citation type="submission" date="2021-03" db="EMBL/GenBank/DDBJ databases">
        <authorList>
            <person name="Tagirdzhanova G."/>
        </authorList>
    </citation>
    <scope>NUCLEOTIDE SEQUENCE</scope>
</reference>
<dbReference type="OrthoDB" id="10369068at2759"/>
<dbReference type="Proteomes" id="UP000664203">
    <property type="component" value="Unassembled WGS sequence"/>
</dbReference>
<feature type="chain" id="PRO_5034442591" evidence="1">
    <location>
        <begin position="19"/>
        <end position="245"/>
    </location>
</feature>
<dbReference type="AlphaFoldDB" id="A0A8H3EZA0"/>
<keyword evidence="3" id="KW-1185">Reference proteome</keyword>
<dbReference type="EMBL" id="CAJPDR010000089">
    <property type="protein sequence ID" value="CAF9916301.1"/>
    <property type="molecule type" value="Genomic_DNA"/>
</dbReference>
<protein>
    <submittedName>
        <fullName evidence="2">Uncharacterized protein</fullName>
    </submittedName>
</protein>
<accession>A0A8H3EZA0</accession>
<proteinExistence type="predicted"/>
<evidence type="ECO:0000313" key="2">
    <source>
        <dbReference type="EMBL" id="CAF9916301.1"/>
    </source>
</evidence>
<gene>
    <name evidence="2" type="ORF">ALECFALPRED_010587</name>
</gene>
<feature type="signal peptide" evidence="1">
    <location>
        <begin position="1"/>
        <end position="18"/>
    </location>
</feature>
<organism evidence="2 3">
    <name type="scientific">Alectoria fallacina</name>
    <dbReference type="NCBI Taxonomy" id="1903189"/>
    <lineage>
        <taxon>Eukaryota</taxon>
        <taxon>Fungi</taxon>
        <taxon>Dikarya</taxon>
        <taxon>Ascomycota</taxon>
        <taxon>Pezizomycotina</taxon>
        <taxon>Lecanoromycetes</taxon>
        <taxon>OSLEUM clade</taxon>
        <taxon>Lecanoromycetidae</taxon>
        <taxon>Lecanorales</taxon>
        <taxon>Lecanorineae</taxon>
        <taxon>Parmeliaceae</taxon>
        <taxon>Alectoria</taxon>
    </lineage>
</organism>
<keyword evidence="1" id="KW-0732">Signal</keyword>
<comment type="caution">
    <text evidence="2">The sequence shown here is derived from an EMBL/GenBank/DDBJ whole genome shotgun (WGS) entry which is preliminary data.</text>
</comment>
<evidence type="ECO:0000313" key="3">
    <source>
        <dbReference type="Proteomes" id="UP000664203"/>
    </source>
</evidence>